<dbReference type="OrthoDB" id="1148993at2"/>
<keyword evidence="2" id="KW-1185">Reference proteome</keyword>
<sequence length="175" mass="19302">MNRMIISVTLSVDREHLDDAFLDFNLTVDDEYIHPVDSYIDPAALVASAAAEGEYFIFTCSCGDPACVGIDRGIVVGHDSGHVRWKMRNPLAWPANEPLPDWAQEVELVFERDEYLSAVKVALDQAKALIRHWNGPGTLWVGPGDMPVEMVLDLDIADFSSVSAGMFMPGDKALH</sequence>
<proteinExistence type="predicted"/>
<reference evidence="1 2" key="1">
    <citation type="journal article" date="2017" name="Int. J. Syst. Evol. Microbiol.">
        <title>Desulfovibrio senegalensis sp. nov., a mesophilic sulfate reducer isolated from marine sediment.</title>
        <authorList>
            <person name="Thioye A."/>
            <person name="Gam Z.B.A."/>
            <person name="Mbengue M."/>
            <person name="Cayol J.L."/>
            <person name="Joseph-Bartoli M."/>
            <person name="Toure-Kane C."/>
            <person name="Labat M."/>
        </authorList>
    </citation>
    <scope>NUCLEOTIDE SEQUENCE [LARGE SCALE GENOMIC DNA]</scope>
    <source>
        <strain evidence="1 2">DSM 101509</strain>
    </source>
</reference>
<dbReference type="EMBL" id="WAIE01000001">
    <property type="protein sequence ID" value="KAB1443883.1"/>
    <property type="molecule type" value="Genomic_DNA"/>
</dbReference>
<gene>
    <name evidence="1" type="ORF">F8A88_04155</name>
</gene>
<dbReference type="Proteomes" id="UP000438699">
    <property type="component" value="Unassembled WGS sequence"/>
</dbReference>
<evidence type="ECO:0000313" key="1">
    <source>
        <dbReference type="EMBL" id="KAB1443883.1"/>
    </source>
</evidence>
<dbReference type="AlphaFoldDB" id="A0A6N6N7R6"/>
<name>A0A6N6N7R6_9BACT</name>
<organism evidence="1 2">
    <name type="scientific">Pseudodesulfovibrio senegalensis</name>
    <dbReference type="NCBI Taxonomy" id="1721087"/>
    <lineage>
        <taxon>Bacteria</taxon>
        <taxon>Pseudomonadati</taxon>
        <taxon>Thermodesulfobacteriota</taxon>
        <taxon>Desulfovibrionia</taxon>
        <taxon>Desulfovibrionales</taxon>
        <taxon>Desulfovibrionaceae</taxon>
    </lineage>
</organism>
<accession>A0A6N6N7R6</accession>
<protein>
    <submittedName>
        <fullName evidence="1">Uncharacterized protein</fullName>
    </submittedName>
</protein>
<comment type="caution">
    <text evidence="1">The sequence shown here is derived from an EMBL/GenBank/DDBJ whole genome shotgun (WGS) entry which is preliminary data.</text>
</comment>
<evidence type="ECO:0000313" key="2">
    <source>
        <dbReference type="Proteomes" id="UP000438699"/>
    </source>
</evidence>